<name>A0A1H3T453_9BURK</name>
<feature type="signal peptide" evidence="4">
    <location>
        <begin position="1"/>
        <end position="26"/>
    </location>
</feature>
<accession>A0A1H3T453</accession>
<dbReference type="GeneID" id="94693280"/>
<evidence type="ECO:0000313" key="6">
    <source>
        <dbReference type="EMBL" id="SDZ44631.1"/>
    </source>
</evidence>
<dbReference type="Proteomes" id="UP000183417">
    <property type="component" value="Unassembled WGS sequence"/>
</dbReference>
<dbReference type="Gene3D" id="3.40.50.2300">
    <property type="match status" value="2"/>
</dbReference>
<dbReference type="SUPFAM" id="SSF53822">
    <property type="entry name" value="Periplasmic binding protein-like I"/>
    <property type="match status" value="1"/>
</dbReference>
<evidence type="ECO:0000256" key="1">
    <source>
        <dbReference type="ARBA" id="ARBA00004196"/>
    </source>
</evidence>
<dbReference type="PANTHER" id="PTHR46847:SF1">
    <property type="entry name" value="D-ALLOSE-BINDING PERIPLASMIC PROTEIN-RELATED"/>
    <property type="match status" value="1"/>
</dbReference>
<dbReference type="AlphaFoldDB" id="A0A1H3T453"/>
<evidence type="ECO:0000313" key="7">
    <source>
        <dbReference type="Proteomes" id="UP000183417"/>
    </source>
</evidence>
<feature type="domain" description="Periplasmic binding protein" evidence="5">
    <location>
        <begin position="44"/>
        <end position="303"/>
    </location>
</feature>
<organism evidence="6 7">
    <name type="scientific">Delftia lacustris</name>
    <dbReference type="NCBI Taxonomy" id="558537"/>
    <lineage>
        <taxon>Bacteria</taxon>
        <taxon>Pseudomonadati</taxon>
        <taxon>Pseudomonadota</taxon>
        <taxon>Betaproteobacteria</taxon>
        <taxon>Burkholderiales</taxon>
        <taxon>Comamonadaceae</taxon>
        <taxon>Delftia</taxon>
    </lineage>
</organism>
<evidence type="ECO:0000256" key="4">
    <source>
        <dbReference type="SAM" id="SignalP"/>
    </source>
</evidence>
<comment type="subcellular location">
    <subcellularLocation>
        <location evidence="1">Cell envelope</location>
    </subcellularLocation>
</comment>
<protein>
    <submittedName>
        <fullName evidence="6">Inositol transport system substrate-binding protein</fullName>
    </submittedName>
</protein>
<dbReference type="GO" id="GO:0030313">
    <property type="term" value="C:cell envelope"/>
    <property type="evidence" value="ECO:0007669"/>
    <property type="project" value="UniProtKB-SubCell"/>
</dbReference>
<reference evidence="6 7" key="1">
    <citation type="submission" date="2016-10" db="EMBL/GenBank/DDBJ databases">
        <authorList>
            <person name="de Groot N.N."/>
        </authorList>
    </citation>
    <scope>NUCLEOTIDE SEQUENCE [LARGE SCALE GENOMIC DNA]</scope>
    <source>
        <strain evidence="6 7">LMG 24775</strain>
    </source>
</reference>
<feature type="chain" id="PRO_5010321746" evidence="4">
    <location>
        <begin position="27"/>
        <end position="328"/>
    </location>
</feature>
<dbReference type="Pfam" id="PF13407">
    <property type="entry name" value="Peripla_BP_4"/>
    <property type="match status" value="1"/>
</dbReference>
<evidence type="ECO:0000256" key="3">
    <source>
        <dbReference type="ARBA" id="ARBA00022729"/>
    </source>
</evidence>
<keyword evidence="3 4" id="KW-0732">Signal</keyword>
<dbReference type="InterPro" id="IPR028082">
    <property type="entry name" value="Peripla_BP_I"/>
</dbReference>
<evidence type="ECO:0000259" key="5">
    <source>
        <dbReference type="Pfam" id="PF13407"/>
    </source>
</evidence>
<evidence type="ECO:0000256" key="2">
    <source>
        <dbReference type="ARBA" id="ARBA00007639"/>
    </source>
</evidence>
<dbReference type="RefSeq" id="WP_143044659.1">
    <property type="nucleotide sequence ID" value="NZ_CP141274.1"/>
</dbReference>
<dbReference type="GO" id="GO:0030246">
    <property type="term" value="F:carbohydrate binding"/>
    <property type="evidence" value="ECO:0007669"/>
    <property type="project" value="UniProtKB-ARBA"/>
</dbReference>
<gene>
    <name evidence="6" type="ORF">SAMN05421547_12513</name>
</gene>
<dbReference type="EMBL" id="FNPE01000025">
    <property type="protein sequence ID" value="SDZ44631.1"/>
    <property type="molecule type" value="Genomic_DNA"/>
</dbReference>
<dbReference type="CDD" id="cd06301">
    <property type="entry name" value="PBP1_rhizopine_binding-like"/>
    <property type="match status" value="1"/>
</dbReference>
<sequence>MSKRHLLAAIAAALLAALPLHGQAQAQAQPRAAQAQAPVQPLRIGVAMALFDDTGLTILRNGIVDAAKKHGAGVQIEDASNDVGKQLSQIQNMIAQRADAIIVNPVDTDATPKITRMVSAARIPLVYVNRQPVDFDKLPAGTAVVASDEKLSGTLQARQVCKLLGGRGDLLVLMGELSNDSARVRTRDIEEVLATRECAGMKILDKREGKWSRTQGQDITMNWLSSGMKFDAILANNDEMAIGAINALKSARKWTPDMIVAGIDATPDGLASMKNGDLKVSVFQNLAGQGANAVDAALRLAGKQAVERFMNVPFELVTPENMDQYARP</sequence>
<dbReference type="PANTHER" id="PTHR46847">
    <property type="entry name" value="D-ALLOSE-BINDING PERIPLASMIC PROTEIN-RELATED"/>
    <property type="match status" value="1"/>
</dbReference>
<dbReference type="InterPro" id="IPR025997">
    <property type="entry name" value="SBP_2_dom"/>
</dbReference>
<comment type="similarity">
    <text evidence="2">Belongs to the bacterial solute-binding protein 2 family.</text>
</comment>
<proteinExistence type="inferred from homology"/>